<protein>
    <submittedName>
        <fullName evidence="2">GNAT family N-acetyltransferase</fullName>
        <ecNumber evidence="2">2.3.1.-</ecNumber>
    </submittedName>
</protein>
<keyword evidence="2" id="KW-0012">Acyltransferase</keyword>
<evidence type="ECO:0000259" key="1">
    <source>
        <dbReference type="Pfam" id="PF13480"/>
    </source>
</evidence>
<evidence type="ECO:0000313" key="2">
    <source>
        <dbReference type="EMBL" id="MDA4846855.1"/>
    </source>
</evidence>
<proteinExistence type="predicted"/>
<dbReference type="Proteomes" id="UP001148313">
    <property type="component" value="Unassembled WGS sequence"/>
</dbReference>
<dbReference type="SUPFAM" id="SSF55729">
    <property type="entry name" value="Acyl-CoA N-acyltransferases (Nat)"/>
    <property type="match status" value="1"/>
</dbReference>
<dbReference type="Gene3D" id="3.40.630.30">
    <property type="match status" value="1"/>
</dbReference>
<sequence>MRKPVEATSFSLQCSNELEPIEPVWRALEAAPECPVHQTYDWCRGWILETGAKPLIITAVYGSGARSGETAFILPLYITRFGPLKVARYIAAPFNNVNFGVFSSHFLDDANPATMRELRRQLATLPLGVDFIALDRQPREWHGYRNPFSHWPSVENQNRSFHVTLDGDFSTVLERGNAKRRRKRFRKSERKLDEIGGYDFIKAGTHDEARELLDEFFLQKTARFAYQGLPDVFGDADVQNYFHRLAAESVGHERKMIEMYAIRLRQHEGLICALAALSSKGRDIICQFSSIAMGPTEHASPGELLFYLIIRDACESGANMFDFGVGDELYKRNWCDVETRHYDTFLAITPLGHIGALSALISTHIKRFVKSRPAVFRLAKAIRLWITNR</sequence>
<evidence type="ECO:0000313" key="3">
    <source>
        <dbReference type="Proteomes" id="UP001148313"/>
    </source>
</evidence>
<keyword evidence="3" id="KW-1185">Reference proteome</keyword>
<dbReference type="GO" id="GO:0016746">
    <property type="term" value="F:acyltransferase activity"/>
    <property type="evidence" value="ECO:0007669"/>
    <property type="project" value="UniProtKB-KW"/>
</dbReference>
<feature type="domain" description="BioF2-like acetyltransferase" evidence="1">
    <location>
        <begin position="179"/>
        <end position="332"/>
    </location>
</feature>
<gene>
    <name evidence="2" type="ORF">OOZ53_15955</name>
</gene>
<organism evidence="2 3">
    <name type="scientific">Hoeflea poritis</name>
    <dbReference type="NCBI Taxonomy" id="2993659"/>
    <lineage>
        <taxon>Bacteria</taxon>
        <taxon>Pseudomonadati</taxon>
        <taxon>Pseudomonadota</taxon>
        <taxon>Alphaproteobacteria</taxon>
        <taxon>Hyphomicrobiales</taxon>
        <taxon>Rhizobiaceae</taxon>
        <taxon>Hoeflea</taxon>
    </lineage>
</organism>
<reference evidence="2" key="1">
    <citation type="submission" date="2022-11" db="EMBL/GenBank/DDBJ databases">
        <title>Hoeflea poritis sp. nov., isolated from scleractinian coral Porites lutea.</title>
        <authorList>
            <person name="Zhang G."/>
            <person name="Wei Q."/>
            <person name="Cai L."/>
        </authorList>
    </citation>
    <scope>NUCLEOTIDE SEQUENCE</scope>
    <source>
        <strain evidence="2">E7-10</strain>
    </source>
</reference>
<accession>A0ABT4VRN3</accession>
<dbReference type="RefSeq" id="WP_271090647.1">
    <property type="nucleotide sequence ID" value="NZ_JAPJZH010000009.1"/>
</dbReference>
<comment type="caution">
    <text evidence="2">The sequence shown here is derived from an EMBL/GenBank/DDBJ whole genome shotgun (WGS) entry which is preliminary data.</text>
</comment>
<dbReference type="EMBL" id="JAPJZH010000009">
    <property type="protein sequence ID" value="MDA4846855.1"/>
    <property type="molecule type" value="Genomic_DNA"/>
</dbReference>
<dbReference type="InterPro" id="IPR016181">
    <property type="entry name" value="Acyl_CoA_acyltransferase"/>
</dbReference>
<dbReference type="InterPro" id="IPR038740">
    <property type="entry name" value="BioF2-like_GNAT_dom"/>
</dbReference>
<dbReference type="EC" id="2.3.1.-" evidence="2"/>
<name>A0ABT4VRN3_9HYPH</name>
<dbReference type="Pfam" id="PF13480">
    <property type="entry name" value="Acetyltransf_6"/>
    <property type="match status" value="1"/>
</dbReference>
<keyword evidence="2" id="KW-0808">Transferase</keyword>